<dbReference type="Gene3D" id="3.40.50.2000">
    <property type="entry name" value="Glycogen Phosphorylase B"/>
    <property type="match status" value="2"/>
</dbReference>
<dbReference type="FunFam" id="3.40.50.2000:FF:000019">
    <property type="entry name" value="Glycosyltransferase"/>
    <property type="match status" value="1"/>
</dbReference>
<dbReference type="InterPro" id="IPR002213">
    <property type="entry name" value="UDP_glucos_trans"/>
</dbReference>
<evidence type="ECO:0000256" key="3">
    <source>
        <dbReference type="RuleBase" id="RU003718"/>
    </source>
</evidence>
<dbReference type="InterPro" id="IPR035595">
    <property type="entry name" value="UDP_glycos_trans_CS"/>
</dbReference>
<evidence type="ECO:0000313" key="4">
    <source>
        <dbReference type="EMBL" id="GJN07023.1"/>
    </source>
</evidence>
<dbReference type="CDD" id="cd03784">
    <property type="entry name" value="GT1_Gtf-like"/>
    <property type="match status" value="1"/>
</dbReference>
<keyword evidence="3" id="KW-0328">Glycosyltransferase</keyword>
<dbReference type="Pfam" id="PF00201">
    <property type="entry name" value="UDPGT"/>
    <property type="match status" value="1"/>
</dbReference>
<gene>
    <name evidence="4" type="primary">ga24811</name>
    <name evidence="4" type="ORF">PR202_ga24811</name>
</gene>
<accession>A0AAV5D984</accession>
<organism evidence="4 5">
    <name type="scientific">Eleusine coracana subsp. coracana</name>
    <dbReference type="NCBI Taxonomy" id="191504"/>
    <lineage>
        <taxon>Eukaryota</taxon>
        <taxon>Viridiplantae</taxon>
        <taxon>Streptophyta</taxon>
        <taxon>Embryophyta</taxon>
        <taxon>Tracheophyta</taxon>
        <taxon>Spermatophyta</taxon>
        <taxon>Magnoliopsida</taxon>
        <taxon>Liliopsida</taxon>
        <taxon>Poales</taxon>
        <taxon>Poaceae</taxon>
        <taxon>PACMAD clade</taxon>
        <taxon>Chloridoideae</taxon>
        <taxon>Cynodonteae</taxon>
        <taxon>Eleusininae</taxon>
        <taxon>Eleusine</taxon>
    </lineage>
</organism>
<dbReference type="SUPFAM" id="SSF53756">
    <property type="entry name" value="UDP-Glycosyltransferase/glycogen phosphorylase"/>
    <property type="match status" value="1"/>
</dbReference>
<dbReference type="GO" id="GO:0080044">
    <property type="term" value="F:quercetin 7-O-glucosyltransferase activity"/>
    <property type="evidence" value="ECO:0007669"/>
    <property type="project" value="TreeGrafter"/>
</dbReference>
<dbReference type="PANTHER" id="PTHR11926:SF1534">
    <property type="entry name" value="GLYCOSYLTRANSFERASE"/>
    <property type="match status" value="1"/>
</dbReference>
<evidence type="ECO:0000256" key="1">
    <source>
        <dbReference type="ARBA" id="ARBA00009995"/>
    </source>
</evidence>
<reference evidence="4" key="2">
    <citation type="submission" date="2021-12" db="EMBL/GenBank/DDBJ databases">
        <title>Resequencing data analysis of finger millet.</title>
        <authorList>
            <person name="Hatakeyama M."/>
            <person name="Aluri S."/>
            <person name="Balachadran M.T."/>
            <person name="Sivarajan S.R."/>
            <person name="Poveda L."/>
            <person name="Shimizu-Inatsugi R."/>
            <person name="Schlapbach R."/>
            <person name="Sreeman S.M."/>
            <person name="Shimizu K.K."/>
        </authorList>
    </citation>
    <scope>NUCLEOTIDE SEQUENCE</scope>
</reference>
<sequence>MMCTISMPVVFEVAREHKIPLAVYWIQPATTLATYYHYFHGYDELIHAHSTEPTYEVSFPGLYPLKICDMPTFFSETTPNELSTTIMQALQELFQQIDQERPMVLVNTFTALESIALDAIKPYMDIIDVGPVVPPLGALHRQQVNEKDYMEWLGMQLENSVVYLSFGSMITYTKRQLEEILEGLEECGRPYLWVVRKEGCMEVVDFDLQVVKGGKGMVVEWCDQLQVLFHPSLGCFVTHCGWNSTLEAIVAGVPMVAVPSWSDQPLNARLVEKEWSVGVRAVRDAEGVLTQKELARCVELVMGDSEKAMKVKENANNLKTKAHDVLVTSGPLEISLRGFINRIQDQKGHVSI</sequence>
<proteinExistence type="inferred from homology"/>
<protein>
    <recommendedName>
        <fullName evidence="6">UDP-glycosyltransferases domain-containing protein</fullName>
    </recommendedName>
</protein>
<comment type="caution">
    <text evidence="4">The sequence shown here is derived from an EMBL/GenBank/DDBJ whole genome shotgun (WGS) entry which is preliminary data.</text>
</comment>
<dbReference type="GO" id="GO:0080043">
    <property type="term" value="F:quercetin 3-O-glucosyltransferase activity"/>
    <property type="evidence" value="ECO:0007669"/>
    <property type="project" value="TreeGrafter"/>
</dbReference>
<evidence type="ECO:0000256" key="2">
    <source>
        <dbReference type="ARBA" id="ARBA00022679"/>
    </source>
</evidence>
<keyword evidence="5" id="KW-1185">Reference proteome</keyword>
<evidence type="ECO:0008006" key="6">
    <source>
        <dbReference type="Google" id="ProtNLM"/>
    </source>
</evidence>
<keyword evidence="2 3" id="KW-0808">Transferase</keyword>
<dbReference type="PANTHER" id="PTHR11926">
    <property type="entry name" value="GLUCOSYL/GLUCURONOSYL TRANSFERASES"/>
    <property type="match status" value="1"/>
</dbReference>
<evidence type="ECO:0000313" key="5">
    <source>
        <dbReference type="Proteomes" id="UP001054889"/>
    </source>
</evidence>
<reference evidence="4" key="1">
    <citation type="journal article" date="2018" name="DNA Res.">
        <title>Multiple hybrid de novo genome assembly of finger millet, an orphan allotetraploid crop.</title>
        <authorList>
            <person name="Hatakeyama M."/>
            <person name="Aluri S."/>
            <person name="Balachadran M.T."/>
            <person name="Sivarajan S.R."/>
            <person name="Patrignani A."/>
            <person name="Gruter S."/>
            <person name="Poveda L."/>
            <person name="Shimizu-Inatsugi R."/>
            <person name="Baeten J."/>
            <person name="Francoijs K.J."/>
            <person name="Nataraja K.N."/>
            <person name="Reddy Y.A.N."/>
            <person name="Phadnis S."/>
            <person name="Ravikumar R.L."/>
            <person name="Schlapbach R."/>
            <person name="Sreeman S.M."/>
            <person name="Shimizu K.K."/>
        </authorList>
    </citation>
    <scope>NUCLEOTIDE SEQUENCE</scope>
</reference>
<dbReference type="AlphaFoldDB" id="A0AAV5D984"/>
<dbReference type="Proteomes" id="UP001054889">
    <property type="component" value="Unassembled WGS sequence"/>
</dbReference>
<name>A0AAV5D984_ELECO</name>
<dbReference type="PROSITE" id="PS00375">
    <property type="entry name" value="UDPGT"/>
    <property type="match status" value="1"/>
</dbReference>
<comment type="similarity">
    <text evidence="1 3">Belongs to the UDP-glycosyltransferase family.</text>
</comment>
<dbReference type="EMBL" id="BQKI01000013">
    <property type="protein sequence ID" value="GJN07023.1"/>
    <property type="molecule type" value="Genomic_DNA"/>
</dbReference>